<evidence type="ECO:0000256" key="1">
    <source>
        <dbReference type="ARBA" id="ARBA00004123"/>
    </source>
</evidence>
<evidence type="ECO:0000313" key="4">
    <source>
        <dbReference type="Proteomes" id="UP001396334"/>
    </source>
</evidence>
<protein>
    <submittedName>
        <fullName evidence="3">Uncharacterized protein</fullName>
    </submittedName>
</protein>
<gene>
    <name evidence="3" type="ORF">V6N11_074691</name>
</gene>
<dbReference type="PANTHER" id="PTHR13213:SF2">
    <property type="entry name" value="MYB-BINDING PROTEIN 1A"/>
    <property type="match status" value="1"/>
</dbReference>
<sequence>MGRQEKKQSSTVLMPSNRKIKMDDAEMGDWVIERKNKRKPMDSERQSSVLENEEPRICLSSISMFSKSWHRQYVRQGFALGLAALVAKIPSIKVDSLLKLIVNLLDVSSSMKGQDVRDCLLGLLFAYGALARSDRLTKEWLVDKDTLLIKDFKSAVISLVRRKQYLQEPAVSIILERGWLQWLLSRCFNTSYMLQLPSEALLDHILEAPGITQWFQEAVDVGSPDALLLALKIHEKLPIDSTSFGNLLPNPFNSSKLFSADYLSSIDNCVKTYFPPKIPGCIKLRFLKELLDWVQNDDVRRVAIIVAFQKHSNGKFDCITKTKTMKDSEISSIEEYDSIGLRNSEQKEILKFLAVQGLFFASLGNEVTSFELEEKFRWPKATNSSALCKMCIEKLQSMLANVQKVSEPRSLAIGLPNDLGWYFTRLFSGLRNIPSVLPFRTLNDEDEQAVKKLLEIESILYKKNVSASCRDIGSNGEDDLDRDPAPESTDVLVDTLVSLPPQSSAPIRSAIEQADEELTEASDDSDGGMDDEAMFRMDAYIAEIFKHKAGGETAQPQLVLLKLRVLSLLEIYLHENREGSEQLGQRIWRILQRKILKEKKLPADGSMQLSVLESLLEKNLRKRSGLTLGFLKEILRRHPRFGQRLLGSLLRKCSSAKSDYRRLESLDLVIGVLKS</sequence>
<reference evidence="3 4" key="1">
    <citation type="journal article" date="2024" name="G3 (Bethesda)">
        <title>Genome assembly of Hibiscus sabdariffa L. provides insights into metabolisms of medicinal natural products.</title>
        <authorList>
            <person name="Kim T."/>
        </authorList>
    </citation>
    <scope>NUCLEOTIDE SEQUENCE [LARGE SCALE GENOMIC DNA]</scope>
    <source>
        <strain evidence="3">TK-2024</strain>
        <tissue evidence="3">Old leaves</tissue>
    </source>
</reference>
<evidence type="ECO:0000313" key="3">
    <source>
        <dbReference type="EMBL" id="KAK9007773.1"/>
    </source>
</evidence>
<keyword evidence="4" id="KW-1185">Reference proteome</keyword>
<accession>A0ABR2R493</accession>
<dbReference type="InterPro" id="IPR007015">
    <property type="entry name" value="DNA_pol_V/MYBBP1A"/>
</dbReference>
<dbReference type="EMBL" id="JBBPBN010000026">
    <property type="protein sequence ID" value="KAK9007773.1"/>
    <property type="molecule type" value="Genomic_DNA"/>
</dbReference>
<proteinExistence type="predicted"/>
<dbReference type="Pfam" id="PF04931">
    <property type="entry name" value="DNA_pol_phi"/>
    <property type="match status" value="3"/>
</dbReference>
<evidence type="ECO:0000256" key="2">
    <source>
        <dbReference type="ARBA" id="ARBA00023242"/>
    </source>
</evidence>
<organism evidence="3 4">
    <name type="scientific">Hibiscus sabdariffa</name>
    <name type="common">roselle</name>
    <dbReference type="NCBI Taxonomy" id="183260"/>
    <lineage>
        <taxon>Eukaryota</taxon>
        <taxon>Viridiplantae</taxon>
        <taxon>Streptophyta</taxon>
        <taxon>Embryophyta</taxon>
        <taxon>Tracheophyta</taxon>
        <taxon>Spermatophyta</taxon>
        <taxon>Magnoliopsida</taxon>
        <taxon>eudicotyledons</taxon>
        <taxon>Gunneridae</taxon>
        <taxon>Pentapetalae</taxon>
        <taxon>rosids</taxon>
        <taxon>malvids</taxon>
        <taxon>Malvales</taxon>
        <taxon>Malvaceae</taxon>
        <taxon>Malvoideae</taxon>
        <taxon>Hibiscus</taxon>
    </lineage>
</organism>
<comment type="subcellular location">
    <subcellularLocation>
        <location evidence="1">Nucleus</location>
    </subcellularLocation>
</comment>
<dbReference type="PANTHER" id="PTHR13213">
    <property type="entry name" value="MYB-BINDING PROTEIN 1A FAMILY MEMBER"/>
    <property type="match status" value="1"/>
</dbReference>
<keyword evidence="2" id="KW-0539">Nucleus</keyword>
<comment type="caution">
    <text evidence="3">The sequence shown here is derived from an EMBL/GenBank/DDBJ whole genome shotgun (WGS) entry which is preliminary data.</text>
</comment>
<dbReference type="Proteomes" id="UP001396334">
    <property type="component" value="Unassembled WGS sequence"/>
</dbReference>
<name>A0ABR2R493_9ROSI</name>